<evidence type="ECO:0000256" key="4">
    <source>
        <dbReference type="ARBA" id="ARBA00022475"/>
    </source>
</evidence>
<evidence type="ECO:0000256" key="6">
    <source>
        <dbReference type="ARBA" id="ARBA00022553"/>
    </source>
</evidence>
<dbReference type="SUPFAM" id="SSF47384">
    <property type="entry name" value="Homodimeric domain of signal transducing histidine kinase"/>
    <property type="match status" value="1"/>
</dbReference>
<feature type="compositionally biased region" description="Polar residues" evidence="18">
    <location>
        <begin position="790"/>
        <end position="801"/>
    </location>
</feature>
<accession>A0ABT3MSE9</accession>
<dbReference type="CDD" id="cd00088">
    <property type="entry name" value="HPT"/>
    <property type="match status" value="1"/>
</dbReference>
<sequence length="932" mass="103768">MTTHPKNNTTQAVKQRILLMALLPGIIISLIMGSLYLWTRFSELEHQLLEKAQSNSARLSTFIDFALIDGDLQQVQELSSLALEDRDVRAISLLDEHGRKIIHAGPRLSIAEDLQKFPTVQTLVSGDESLLITSPLYRLESNNSRIIGWLRVEYSYAPTSLKKYRSLVFSALLVLLGLGAGTLFCLKLGHSILHPLEQIMNRLATISSGKIHQRLETNPTSLLYELESTINAMLNSVEQASDTMRKSVEQTTEELQETLETIEIQNVELDLARKEALEASRSKSEFLANMSHEIRTPLNGIIGYTSLMLEGELKPQQREYLITIEKSAQGLMSMLNDILDFSRLEAGKLELYNSRLNLHSVIDDVLSIMAPAACHKSLELVSFIYNDTPADIMGDRQRLSQILINLVSNAIKFTNHGSVAVRVMLEHKDDNGFMTLKFTVTDTGTGMTPGQHSKLFRAFSQADSSRSRKAGGTGLGLAISKSLVEQMHGEIGLDSDLGRGSSFWFTIRSHAADNKTVKHTPTASKRSVLLYEPLELSRLAITHQLERLNCLVEPLGERQDVARHLKSNRFDLIILSQEDRSLKTVLTEAAELSQNTPVMVLTTTSSTDEHPDVLPEKVSTLSKPVGQQRLSDALADIDSGKGFNRNLDRQPSPQTKQSILVVDDNPVNVKLLKTMLTNMGQSVKTASSGFEAIELCQYTLFDLVLMDVQMPGMDGIETTRQIRAMEHTCSSLPIIAVTAHALPDEKKLILQSGLNDYMTKPVNARQLANMVSHWTSEPVQNKPIPGESQPAGNQTTGSASRNDPVDRERSIQLAGGNAALADEMLEMLVKGLDNDLETLQRHARHNYHKGLLERVHRLHGSCRYCGVPELEKSCYQLESLLKQNRQIDTSNIQAQLKHLFSAIQHLQDWYLKHSDSKNKSMESCLPLQAVDG</sequence>
<keyword evidence="7" id="KW-0808">Transferase</keyword>
<proteinExistence type="predicted"/>
<evidence type="ECO:0000256" key="19">
    <source>
        <dbReference type="SAM" id="Phobius"/>
    </source>
</evidence>
<organism evidence="24 25">
    <name type="scientific">Endozoicomonas gorgoniicola</name>
    <dbReference type="NCBI Taxonomy" id="1234144"/>
    <lineage>
        <taxon>Bacteria</taxon>
        <taxon>Pseudomonadati</taxon>
        <taxon>Pseudomonadota</taxon>
        <taxon>Gammaproteobacteria</taxon>
        <taxon>Oceanospirillales</taxon>
        <taxon>Endozoicomonadaceae</taxon>
        <taxon>Endozoicomonas</taxon>
    </lineage>
</organism>
<feature type="modified residue" description="4-aspartylphosphate" evidence="16">
    <location>
        <position position="707"/>
    </location>
</feature>
<dbReference type="InterPro" id="IPR003660">
    <property type="entry name" value="HAMP_dom"/>
</dbReference>
<comment type="caution">
    <text evidence="24">The sequence shown here is derived from an EMBL/GenBank/DDBJ whole genome shotgun (WGS) entry which is preliminary data.</text>
</comment>
<keyword evidence="9" id="KW-0547">Nucleotide-binding</keyword>
<evidence type="ECO:0000256" key="10">
    <source>
        <dbReference type="ARBA" id="ARBA00022777"/>
    </source>
</evidence>
<keyword evidence="11" id="KW-0067">ATP-binding</keyword>
<evidence type="ECO:0000256" key="2">
    <source>
        <dbReference type="ARBA" id="ARBA00004429"/>
    </source>
</evidence>
<dbReference type="CDD" id="cd00082">
    <property type="entry name" value="HisKA"/>
    <property type="match status" value="1"/>
</dbReference>
<feature type="domain" description="Response regulatory" evidence="21">
    <location>
        <begin position="658"/>
        <end position="775"/>
    </location>
</feature>
<evidence type="ECO:0000313" key="25">
    <source>
        <dbReference type="Proteomes" id="UP001209854"/>
    </source>
</evidence>
<evidence type="ECO:0000256" key="5">
    <source>
        <dbReference type="ARBA" id="ARBA00022519"/>
    </source>
</evidence>
<evidence type="ECO:0000259" key="21">
    <source>
        <dbReference type="PROSITE" id="PS50110"/>
    </source>
</evidence>
<comment type="subcellular location">
    <subcellularLocation>
        <location evidence="2">Cell inner membrane</location>
        <topology evidence="2">Multi-pass membrane protein</topology>
    </subcellularLocation>
</comment>
<feature type="domain" description="Histidine kinase" evidence="20">
    <location>
        <begin position="289"/>
        <end position="511"/>
    </location>
</feature>
<dbReference type="InterPro" id="IPR003661">
    <property type="entry name" value="HisK_dim/P_dom"/>
</dbReference>
<dbReference type="EC" id="2.7.13.3" evidence="3"/>
<keyword evidence="17" id="KW-0175">Coiled coil</keyword>
<feature type="modified residue" description="Phosphohistidine" evidence="15">
    <location>
        <position position="856"/>
    </location>
</feature>
<evidence type="ECO:0000256" key="12">
    <source>
        <dbReference type="ARBA" id="ARBA00022989"/>
    </source>
</evidence>
<dbReference type="SMART" id="SM00388">
    <property type="entry name" value="HisKA"/>
    <property type="match status" value="1"/>
</dbReference>
<dbReference type="Gene3D" id="3.30.565.10">
    <property type="entry name" value="Histidine kinase-like ATPase, C-terminal domain"/>
    <property type="match status" value="1"/>
</dbReference>
<name>A0ABT3MSE9_9GAMM</name>
<dbReference type="InterPro" id="IPR008207">
    <property type="entry name" value="Sig_transdc_His_kin_Hpt_dom"/>
</dbReference>
<protein>
    <recommendedName>
        <fullName evidence="3">histidine kinase</fullName>
        <ecNumber evidence="3">2.7.13.3</ecNumber>
    </recommendedName>
</protein>
<keyword evidence="5" id="KW-0997">Cell inner membrane</keyword>
<dbReference type="InterPro" id="IPR036097">
    <property type="entry name" value="HisK_dim/P_sf"/>
</dbReference>
<dbReference type="Pfam" id="PF09984">
    <property type="entry name" value="sCache_4"/>
    <property type="match status" value="1"/>
</dbReference>
<feature type="coiled-coil region" evidence="17">
    <location>
        <begin position="234"/>
        <end position="275"/>
    </location>
</feature>
<dbReference type="InterPro" id="IPR036890">
    <property type="entry name" value="HATPase_C_sf"/>
</dbReference>
<evidence type="ECO:0000256" key="8">
    <source>
        <dbReference type="ARBA" id="ARBA00022692"/>
    </source>
</evidence>
<evidence type="ECO:0000259" key="23">
    <source>
        <dbReference type="PROSITE" id="PS50894"/>
    </source>
</evidence>
<dbReference type="PROSITE" id="PS50109">
    <property type="entry name" value="HIS_KIN"/>
    <property type="match status" value="1"/>
</dbReference>
<dbReference type="SMART" id="SM00387">
    <property type="entry name" value="HATPase_c"/>
    <property type="match status" value="1"/>
</dbReference>
<evidence type="ECO:0000256" key="15">
    <source>
        <dbReference type="PROSITE-ProRule" id="PRU00110"/>
    </source>
</evidence>
<dbReference type="InterPro" id="IPR005467">
    <property type="entry name" value="His_kinase_dom"/>
</dbReference>
<dbReference type="PANTHER" id="PTHR45339">
    <property type="entry name" value="HYBRID SIGNAL TRANSDUCTION HISTIDINE KINASE J"/>
    <property type="match status" value="1"/>
</dbReference>
<keyword evidence="14 19" id="KW-0472">Membrane</keyword>
<dbReference type="Pfam" id="PF02518">
    <property type="entry name" value="HATPase_c"/>
    <property type="match status" value="1"/>
</dbReference>
<evidence type="ECO:0000256" key="7">
    <source>
        <dbReference type="ARBA" id="ARBA00022679"/>
    </source>
</evidence>
<dbReference type="PANTHER" id="PTHR45339:SF1">
    <property type="entry name" value="HYBRID SIGNAL TRANSDUCTION HISTIDINE KINASE J"/>
    <property type="match status" value="1"/>
</dbReference>
<evidence type="ECO:0000256" key="1">
    <source>
        <dbReference type="ARBA" id="ARBA00000085"/>
    </source>
</evidence>
<dbReference type="PRINTS" id="PR00344">
    <property type="entry name" value="BCTRLSENSOR"/>
</dbReference>
<dbReference type="SMART" id="SM00073">
    <property type="entry name" value="HPT"/>
    <property type="match status" value="1"/>
</dbReference>
<dbReference type="Pfam" id="PF00512">
    <property type="entry name" value="HisKA"/>
    <property type="match status" value="1"/>
</dbReference>
<gene>
    <name evidence="24" type="ORF">NX722_05100</name>
</gene>
<dbReference type="SUPFAM" id="SSF52172">
    <property type="entry name" value="CheY-like"/>
    <property type="match status" value="2"/>
</dbReference>
<evidence type="ECO:0000259" key="22">
    <source>
        <dbReference type="PROSITE" id="PS50885"/>
    </source>
</evidence>
<feature type="domain" description="Response regulatory" evidence="21">
    <location>
        <begin position="527"/>
        <end position="638"/>
    </location>
</feature>
<dbReference type="RefSeq" id="WP_262567010.1">
    <property type="nucleotide sequence ID" value="NZ_JAPFCC010000001.1"/>
</dbReference>
<dbReference type="Pfam" id="PF01627">
    <property type="entry name" value="Hpt"/>
    <property type="match status" value="1"/>
</dbReference>
<feature type="transmembrane region" description="Helical" evidence="19">
    <location>
        <begin position="17"/>
        <end position="38"/>
    </location>
</feature>
<evidence type="ECO:0000256" key="18">
    <source>
        <dbReference type="SAM" id="MobiDB-lite"/>
    </source>
</evidence>
<evidence type="ECO:0000256" key="3">
    <source>
        <dbReference type="ARBA" id="ARBA00012438"/>
    </source>
</evidence>
<feature type="domain" description="HAMP" evidence="22">
    <location>
        <begin position="190"/>
        <end position="242"/>
    </location>
</feature>
<dbReference type="InterPro" id="IPR001789">
    <property type="entry name" value="Sig_transdc_resp-reg_receiver"/>
</dbReference>
<keyword evidence="10" id="KW-0418">Kinase</keyword>
<comment type="caution">
    <text evidence="16">Lacks conserved residue(s) required for the propagation of feature annotation.</text>
</comment>
<dbReference type="CDD" id="cd16922">
    <property type="entry name" value="HATPase_EvgS-ArcB-TorS-like"/>
    <property type="match status" value="1"/>
</dbReference>
<evidence type="ECO:0000256" key="13">
    <source>
        <dbReference type="ARBA" id="ARBA00023012"/>
    </source>
</evidence>
<keyword evidence="8 19" id="KW-0812">Transmembrane</keyword>
<dbReference type="InterPro" id="IPR019247">
    <property type="entry name" value="Histidine_kinase_BarA_N"/>
</dbReference>
<dbReference type="SMART" id="SM00448">
    <property type="entry name" value="REC"/>
    <property type="match status" value="1"/>
</dbReference>
<evidence type="ECO:0000256" key="17">
    <source>
        <dbReference type="SAM" id="Coils"/>
    </source>
</evidence>
<evidence type="ECO:0000256" key="16">
    <source>
        <dbReference type="PROSITE-ProRule" id="PRU00169"/>
    </source>
</evidence>
<keyword evidence="25" id="KW-1185">Reference proteome</keyword>
<comment type="catalytic activity">
    <reaction evidence="1">
        <text>ATP + protein L-histidine = ADP + protein N-phospho-L-histidine.</text>
        <dbReference type="EC" id="2.7.13.3"/>
    </reaction>
</comment>
<dbReference type="PROSITE" id="PS50885">
    <property type="entry name" value="HAMP"/>
    <property type="match status" value="1"/>
</dbReference>
<evidence type="ECO:0000313" key="24">
    <source>
        <dbReference type="EMBL" id="MCW7552028.1"/>
    </source>
</evidence>
<reference evidence="24 25" key="1">
    <citation type="submission" date="2022-10" db="EMBL/GenBank/DDBJ databases">
        <title>High-quality genome sequences of two octocoral-associated bacteria, Endozoicomonas euniceicola EF212 and Endozoicomonas gorgoniicola PS125.</title>
        <authorList>
            <person name="Chiou Y.-J."/>
            <person name="Chen Y.-H."/>
        </authorList>
    </citation>
    <scope>NUCLEOTIDE SEQUENCE [LARGE SCALE GENOMIC DNA]</scope>
    <source>
        <strain evidence="24 25">PS125</strain>
    </source>
</reference>
<dbReference type="InterPro" id="IPR003594">
    <property type="entry name" value="HATPase_dom"/>
</dbReference>
<evidence type="ECO:0000259" key="20">
    <source>
        <dbReference type="PROSITE" id="PS50109"/>
    </source>
</evidence>
<feature type="region of interest" description="Disordered" evidence="18">
    <location>
        <begin position="777"/>
        <end position="807"/>
    </location>
</feature>
<keyword evidence="12 19" id="KW-1133">Transmembrane helix</keyword>
<dbReference type="InterPro" id="IPR004358">
    <property type="entry name" value="Sig_transdc_His_kin-like_C"/>
</dbReference>
<dbReference type="PROSITE" id="PS50110">
    <property type="entry name" value="RESPONSE_REGULATORY"/>
    <property type="match status" value="2"/>
</dbReference>
<dbReference type="PROSITE" id="PS50894">
    <property type="entry name" value="HPT"/>
    <property type="match status" value="1"/>
</dbReference>
<dbReference type="CDD" id="cd17546">
    <property type="entry name" value="REC_hyHK_CKI1_RcsC-like"/>
    <property type="match status" value="1"/>
</dbReference>
<dbReference type="EMBL" id="JAPFCC010000001">
    <property type="protein sequence ID" value="MCW7552028.1"/>
    <property type="molecule type" value="Genomic_DNA"/>
</dbReference>
<dbReference type="Gene3D" id="3.40.50.2300">
    <property type="match status" value="2"/>
</dbReference>
<evidence type="ECO:0000256" key="11">
    <source>
        <dbReference type="ARBA" id="ARBA00022840"/>
    </source>
</evidence>
<dbReference type="InterPro" id="IPR036641">
    <property type="entry name" value="HPT_dom_sf"/>
</dbReference>
<evidence type="ECO:0000256" key="9">
    <source>
        <dbReference type="ARBA" id="ARBA00022741"/>
    </source>
</evidence>
<dbReference type="Pfam" id="PF00072">
    <property type="entry name" value="Response_reg"/>
    <property type="match status" value="1"/>
</dbReference>
<feature type="domain" description="HPt" evidence="23">
    <location>
        <begin position="817"/>
        <end position="913"/>
    </location>
</feature>
<dbReference type="Proteomes" id="UP001209854">
    <property type="component" value="Unassembled WGS sequence"/>
</dbReference>
<dbReference type="InterPro" id="IPR011006">
    <property type="entry name" value="CheY-like_superfamily"/>
</dbReference>
<keyword evidence="6 16" id="KW-0597">Phosphoprotein</keyword>
<dbReference type="SUPFAM" id="SSF55874">
    <property type="entry name" value="ATPase domain of HSP90 chaperone/DNA topoisomerase II/histidine kinase"/>
    <property type="match status" value="1"/>
</dbReference>
<keyword evidence="4" id="KW-1003">Cell membrane</keyword>
<dbReference type="SUPFAM" id="SSF47226">
    <property type="entry name" value="Histidine-containing phosphotransfer domain, HPT domain"/>
    <property type="match status" value="1"/>
</dbReference>
<evidence type="ECO:0000256" key="14">
    <source>
        <dbReference type="ARBA" id="ARBA00023136"/>
    </source>
</evidence>
<dbReference type="Gene3D" id="1.20.120.160">
    <property type="entry name" value="HPT domain"/>
    <property type="match status" value="1"/>
</dbReference>
<keyword evidence="13" id="KW-0902">Two-component regulatory system</keyword>
<dbReference type="Gene3D" id="1.10.287.130">
    <property type="match status" value="1"/>
</dbReference>